<reference evidence="1 2" key="1">
    <citation type="journal article" date="2018" name="Nat. Ecol. Evol.">
        <title>Pezizomycetes genomes reveal the molecular basis of ectomycorrhizal truffle lifestyle.</title>
        <authorList>
            <person name="Murat C."/>
            <person name="Payen T."/>
            <person name="Noel B."/>
            <person name="Kuo A."/>
            <person name="Morin E."/>
            <person name="Chen J."/>
            <person name="Kohler A."/>
            <person name="Krizsan K."/>
            <person name="Balestrini R."/>
            <person name="Da Silva C."/>
            <person name="Montanini B."/>
            <person name="Hainaut M."/>
            <person name="Levati E."/>
            <person name="Barry K.W."/>
            <person name="Belfiori B."/>
            <person name="Cichocki N."/>
            <person name="Clum A."/>
            <person name="Dockter R.B."/>
            <person name="Fauchery L."/>
            <person name="Guy J."/>
            <person name="Iotti M."/>
            <person name="Le Tacon F."/>
            <person name="Lindquist E.A."/>
            <person name="Lipzen A."/>
            <person name="Malagnac F."/>
            <person name="Mello A."/>
            <person name="Molinier V."/>
            <person name="Miyauchi S."/>
            <person name="Poulain J."/>
            <person name="Riccioni C."/>
            <person name="Rubini A."/>
            <person name="Sitrit Y."/>
            <person name="Splivallo R."/>
            <person name="Traeger S."/>
            <person name="Wang M."/>
            <person name="Zifcakova L."/>
            <person name="Wipf D."/>
            <person name="Zambonelli A."/>
            <person name="Paolocci F."/>
            <person name="Nowrousian M."/>
            <person name="Ottonello S."/>
            <person name="Baldrian P."/>
            <person name="Spatafora J.W."/>
            <person name="Henrissat B."/>
            <person name="Nagy L.G."/>
            <person name="Aury J.M."/>
            <person name="Wincker P."/>
            <person name="Grigoriev I.V."/>
            <person name="Bonfante P."/>
            <person name="Martin F.M."/>
        </authorList>
    </citation>
    <scope>NUCLEOTIDE SEQUENCE [LARGE SCALE GENOMIC DNA]</scope>
    <source>
        <strain evidence="1 2">120613-1</strain>
    </source>
</reference>
<name>A0A3N4JWL8_9PEZI</name>
<feature type="non-terminal residue" evidence="1">
    <location>
        <position position="1"/>
    </location>
</feature>
<organism evidence="1 2">
    <name type="scientific">Choiromyces venosus 120613-1</name>
    <dbReference type="NCBI Taxonomy" id="1336337"/>
    <lineage>
        <taxon>Eukaryota</taxon>
        <taxon>Fungi</taxon>
        <taxon>Dikarya</taxon>
        <taxon>Ascomycota</taxon>
        <taxon>Pezizomycotina</taxon>
        <taxon>Pezizomycetes</taxon>
        <taxon>Pezizales</taxon>
        <taxon>Tuberaceae</taxon>
        <taxon>Choiromyces</taxon>
    </lineage>
</organism>
<keyword evidence="2" id="KW-1185">Reference proteome</keyword>
<proteinExistence type="predicted"/>
<dbReference type="AlphaFoldDB" id="A0A3N4JWL8"/>
<dbReference type="InterPro" id="IPR036397">
    <property type="entry name" value="RNaseH_sf"/>
</dbReference>
<dbReference type="OrthoDB" id="5410741at2759"/>
<dbReference type="Proteomes" id="UP000276215">
    <property type="component" value="Unassembled WGS sequence"/>
</dbReference>
<evidence type="ECO:0008006" key="3">
    <source>
        <dbReference type="Google" id="ProtNLM"/>
    </source>
</evidence>
<dbReference type="Gene3D" id="3.30.420.10">
    <property type="entry name" value="Ribonuclease H-like superfamily/Ribonuclease H"/>
    <property type="match status" value="1"/>
</dbReference>
<evidence type="ECO:0000313" key="2">
    <source>
        <dbReference type="Proteomes" id="UP000276215"/>
    </source>
</evidence>
<dbReference type="EMBL" id="ML120366">
    <property type="protein sequence ID" value="RPB02746.1"/>
    <property type="molecule type" value="Genomic_DNA"/>
</dbReference>
<dbReference type="STRING" id="1336337.A0A3N4JWL8"/>
<accession>A0A3N4JWL8</accession>
<protein>
    <recommendedName>
        <fullName evidence="3">Tc1-like transposase DDE domain-containing protein</fullName>
    </recommendedName>
</protein>
<sequence>HTSVLARKYRREYGLVRSDWPLSSPDLNPIENVWHMLKVRLRKRMASPEKRARNVNVLVEAAQDEWEKLDWRGVDKMIESMRKRIQKAIKVRGGHTKY</sequence>
<evidence type="ECO:0000313" key="1">
    <source>
        <dbReference type="EMBL" id="RPB02746.1"/>
    </source>
</evidence>
<gene>
    <name evidence="1" type="ORF">L873DRAFT_1672354</name>
</gene>
<dbReference type="GO" id="GO:0003676">
    <property type="term" value="F:nucleic acid binding"/>
    <property type="evidence" value="ECO:0007669"/>
    <property type="project" value="InterPro"/>
</dbReference>